<gene>
    <name evidence="3" type="ORF">PEDI_40120</name>
</gene>
<dbReference type="InterPro" id="IPR051201">
    <property type="entry name" value="Chloro_Bact_Ser_Proteases"/>
</dbReference>
<evidence type="ECO:0000256" key="2">
    <source>
        <dbReference type="ARBA" id="ARBA00022801"/>
    </source>
</evidence>
<evidence type="ECO:0008006" key="5">
    <source>
        <dbReference type="Google" id="ProtNLM"/>
    </source>
</evidence>
<protein>
    <recommendedName>
        <fullName evidence="5">PEGA domain-containing protein</fullName>
    </recommendedName>
</protein>
<evidence type="ECO:0000313" key="4">
    <source>
        <dbReference type="Proteomes" id="UP001310022"/>
    </source>
</evidence>
<dbReference type="EMBL" id="BQKE01000003">
    <property type="protein sequence ID" value="GJM63460.1"/>
    <property type="molecule type" value="Genomic_DNA"/>
</dbReference>
<dbReference type="AlphaFoldDB" id="A0AAN5AL29"/>
<organism evidence="3 4">
    <name type="scientific">Persicobacter diffluens</name>
    <dbReference type="NCBI Taxonomy" id="981"/>
    <lineage>
        <taxon>Bacteria</taxon>
        <taxon>Pseudomonadati</taxon>
        <taxon>Bacteroidota</taxon>
        <taxon>Cytophagia</taxon>
        <taxon>Cytophagales</taxon>
        <taxon>Persicobacteraceae</taxon>
        <taxon>Persicobacter</taxon>
    </lineage>
</organism>
<accession>A0AAN5AL29</accession>
<dbReference type="InterPro" id="IPR001940">
    <property type="entry name" value="Peptidase_S1C"/>
</dbReference>
<evidence type="ECO:0000256" key="1">
    <source>
        <dbReference type="ARBA" id="ARBA00022670"/>
    </source>
</evidence>
<reference evidence="3 4" key="1">
    <citation type="submission" date="2021-12" db="EMBL/GenBank/DDBJ databases">
        <title>Genome sequencing of bacteria with rrn-lacking chromosome and rrn-plasmid.</title>
        <authorList>
            <person name="Anda M."/>
            <person name="Iwasaki W."/>
        </authorList>
    </citation>
    <scope>NUCLEOTIDE SEQUENCE [LARGE SCALE GENOMIC DNA]</scope>
    <source>
        <strain evidence="3 4">NBRC 15940</strain>
    </source>
</reference>
<keyword evidence="4" id="KW-1185">Reference proteome</keyword>
<keyword evidence="1" id="KW-0645">Protease</keyword>
<keyword evidence="2" id="KW-0378">Hydrolase</keyword>
<dbReference type="Pfam" id="PF13365">
    <property type="entry name" value="Trypsin_2"/>
    <property type="match status" value="1"/>
</dbReference>
<dbReference type="InterPro" id="IPR009003">
    <property type="entry name" value="Peptidase_S1_PA"/>
</dbReference>
<comment type="caution">
    <text evidence="3">The sequence shown here is derived from an EMBL/GenBank/DDBJ whole genome shotgun (WGS) entry which is preliminary data.</text>
</comment>
<dbReference type="GO" id="GO:0004252">
    <property type="term" value="F:serine-type endopeptidase activity"/>
    <property type="evidence" value="ECO:0007669"/>
    <property type="project" value="InterPro"/>
</dbReference>
<evidence type="ECO:0000313" key="3">
    <source>
        <dbReference type="EMBL" id="GJM63460.1"/>
    </source>
</evidence>
<dbReference type="PANTHER" id="PTHR43343">
    <property type="entry name" value="PEPTIDASE S12"/>
    <property type="match status" value="1"/>
</dbReference>
<dbReference type="SUPFAM" id="SSF50494">
    <property type="entry name" value="Trypsin-like serine proteases"/>
    <property type="match status" value="1"/>
</dbReference>
<dbReference type="Proteomes" id="UP001310022">
    <property type="component" value="Unassembled WGS sequence"/>
</dbReference>
<sequence length="532" mass="59030">MHFLKSITLFIVTLLFCSGCVASIFNPRYQKIYIDAPKNAQVSIDGKKVKKQKGKYKVKRDLNPKEVKIEREGYKSQTKVIVQEKRSPLKYVSIALIPASVVVNPAVGWLMTVPVMFDLGPKAYNYKRELAFDNLRLHRHKEEEEKNIKINKVSMNVDPDAVLFELFDGVKRYRKDRALISDKLDEKLELENTIFTEPLNEILTTSGYIDQSNKVLKQGYLNDLILNVNINDLKASMIQRDVKINYSAYGGFVVVDLSTEWQVMNYYGEEVYKVKLDATSGQFAYEEKKESKAFKSAIKDALESSLLTFLNNRKVKELLKDKSTVEEEAGFEPMLITNNGPKVENVGQAIKSSVTIISETGHGSGFVIGEKGYIVTNYHVISDSKSLKVILNDGSEFTPEVIRTSLINDLVLLKINTEGLLPFRLSASREMEVATEVFAVGTPSAEDLGQTISKGIISGHRKNVQGTPLIQTDASVNGGNSGGALITRNGEVIGVVTSKLHGFGVEGVAFGIPAHVVVEKLNLNVVEAGNIQ</sequence>
<dbReference type="PRINTS" id="PR00834">
    <property type="entry name" value="PROTEASES2C"/>
</dbReference>
<dbReference type="GO" id="GO:0006508">
    <property type="term" value="P:proteolysis"/>
    <property type="evidence" value="ECO:0007669"/>
    <property type="project" value="UniProtKB-KW"/>
</dbReference>
<dbReference type="Gene3D" id="2.40.10.120">
    <property type="match status" value="1"/>
</dbReference>
<name>A0AAN5AL29_9BACT</name>
<dbReference type="PANTHER" id="PTHR43343:SF3">
    <property type="entry name" value="PROTEASE DO-LIKE 8, CHLOROPLASTIC"/>
    <property type="match status" value="1"/>
</dbReference>
<proteinExistence type="predicted"/>